<evidence type="ECO:0000313" key="5">
    <source>
        <dbReference type="Proteomes" id="UP000004691"/>
    </source>
</evidence>
<feature type="chain" id="PRO_5003634823" description="Pyrrolo-quinoline quinone repeat domain-containing protein" evidence="2">
    <location>
        <begin position="21"/>
        <end position="443"/>
    </location>
</feature>
<sequence length="443" mass="45278">MRHRWLRPVVLVVTASAVLAACGGAPGDAGDAGDRGHEPGQGLPIPDVSTTSRAATPPPGDLAASGPGDAPPLWMGPFDDVPRAGGGMFVGLVFPADDEADLSITGVAADGTTRWAVRTNPSCVGYGLTRVADTPAAVVLASDADNREGKVATRTSANAFDVRDGSRLWGPTPVPGPMVGPGLIFGKNTPSIVGGQQGERVMLAASSGAPVTPPSGDAVAVYEHHGTGLFSEDGVLTAIDTTTAEVRWSSATVSPPSRSGHSGGKYRVELLDAASASTGDVVALRWTPEDGGRDGGGEGDDDSGAETVLHDLRTGAVIATLGDQPEPRTIVDAGKGTVVVSGLDRFRTTLAFDLGTGKRLWRDDSSLDLTLAHAGTAYGTRAGRSVAVDVRTGKTVADGEWAVPVAAENGVLVAPLPQPQERQARVTERTEGSGPGYVAHEQR</sequence>
<evidence type="ECO:0000256" key="2">
    <source>
        <dbReference type="SAM" id="SignalP"/>
    </source>
</evidence>
<proteinExistence type="predicted"/>
<evidence type="ECO:0000313" key="4">
    <source>
        <dbReference type="EMBL" id="EID56283.1"/>
    </source>
</evidence>
<keyword evidence="5" id="KW-1185">Reference proteome</keyword>
<gene>
    <name evidence="4" type="ORF">SacxiDRAFT_4094</name>
</gene>
<protein>
    <recommendedName>
        <fullName evidence="3">Pyrrolo-quinoline quinone repeat domain-containing protein</fullName>
    </recommendedName>
</protein>
<dbReference type="InterPro" id="IPR011047">
    <property type="entry name" value="Quinoprotein_ADH-like_sf"/>
</dbReference>
<reference evidence="4 5" key="1">
    <citation type="submission" date="2012-01" db="EMBL/GenBank/DDBJ databases">
        <title>Improved High-Quality Draft sequence of Saccharomonospora xinjiangensis XJ-54.</title>
        <authorList>
            <consortium name="US DOE Joint Genome Institute"/>
            <person name="Lucas S."/>
            <person name="Han J."/>
            <person name="Lapidus A."/>
            <person name="Cheng J.-F."/>
            <person name="Goodwin L."/>
            <person name="Pitluck S."/>
            <person name="Peters L."/>
            <person name="Mikhailova N."/>
            <person name="Teshima H."/>
            <person name="Detter J.C."/>
            <person name="Han C."/>
            <person name="Tapia R."/>
            <person name="Land M."/>
            <person name="Hauser L."/>
            <person name="Kyrpides N."/>
            <person name="Ivanova N."/>
            <person name="Pagani I."/>
            <person name="Brambilla E.-M."/>
            <person name="Klenk H.-P."/>
            <person name="Woyke T."/>
        </authorList>
    </citation>
    <scope>NUCLEOTIDE SEQUENCE [LARGE SCALE GENOMIC DNA]</scope>
    <source>
        <strain evidence="4 5">XJ-54</strain>
    </source>
</reference>
<organism evidence="4 5">
    <name type="scientific">Saccharomonospora xinjiangensis XJ-54</name>
    <dbReference type="NCBI Taxonomy" id="882086"/>
    <lineage>
        <taxon>Bacteria</taxon>
        <taxon>Bacillati</taxon>
        <taxon>Actinomycetota</taxon>
        <taxon>Actinomycetes</taxon>
        <taxon>Pseudonocardiales</taxon>
        <taxon>Pseudonocardiaceae</taxon>
        <taxon>Saccharomonospora</taxon>
    </lineage>
</organism>
<dbReference type="AlphaFoldDB" id="I0V830"/>
<keyword evidence="2" id="KW-0732">Signal</keyword>
<dbReference type="OrthoDB" id="3422572at2"/>
<dbReference type="Pfam" id="PF13360">
    <property type="entry name" value="PQQ_2"/>
    <property type="match status" value="1"/>
</dbReference>
<dbReference type="PROSITE" id="PS51257">
    <property type="entry name" value="PROKAR_LIPOPROTEIN"/>
    <property type="match status" value="1"/>
</dbReference>
<feature type="compositionally biased region" description="Basic and acidic residues" evidence="1">
    <location>
        <begin position="422"/>
        <end position="431"/>
    </location>
</feature>
<feature type="compositionally biased region" description="Basic and acidic residues" evidence="1">
    <location>
        <begin position="287"/>
        <end position="296"/>
    </location>
</feature>
<dbReference type="Proteomes" id="UP000004691">
    <property type="component" value="Unassembled WGS sequence"/>
</dbReference>
<accession>I0V830</accession>
<evidence type="ECO:0000256" key="1">
    <source>
        <dbReference type="SAM" id="MobiDB-lite"/>
    </source>
</evidence>
<dbReference type="SUPFAM" id="SSF50998">
    <property type="entry name" value="Quinoprotein alcohol dehydrogenase-like"/>
    <property type="match status" value="1"/>
</dbReference>
<dbReference type="STRING" id="882086.SacxiDRAFT_4094"/>
<feature type="region of interest" description="Disordered" evidence="1">
    <location>
        <begin position="417"/>
        <end position="443"/>
    </location>
</feature>
<dbReference type="eggNOG" id="COG1520">
    <property type="taxonomic scope" value="Bacteria"/>
</dbReference>
<dbReference type="InterPro" id="IPR002372">
    <property type="entry name" value="PQQ_rpt_dom"/>
</dbReference>
<feature type="region of interest" description="Disordered" evidence="1">
    <location>
        <begin position="27"/>
        <end position="77"/>
    </location>
</feature>
<feature type="domain" description="Pyrrolo-quinoline quinone repeat" evidence="3">
    <location>
        <begin position="157"/>
        <end position="396"/>
    </location>
</feature>
<dbReference type="HOGENOM" id="CLU_629818_0_0_11"/>
<dbReference type="EMBL" id="JH636049">
    <property type="protein sequence ID" value="EID56283.1"/>
    <property type="molecule type" value="Genomic_DNA"/>
</dbReference>
<name>I0V830_9PSEU</name>
<feature type="region of interest" description="Disordered" evidence="1">
    <location>
        <begin position="286"/>
        <end position="306"/>
    </location>
</feature>
<evidence type="ECO:0000259" key="3">
    <source>
        <dbReference type="Pfam" id="PF13360"/>
    </source>
</evidence>
<feature type="signal peptide" evidence="2">
    <location>
        <begin position="1"/>
        <end position="20"/>
    </location>
</feature>